<dbReference type="GO" id="GO:0051792">
    <property type="term" value="P:medium-chain fatty acid biosynthetic process"/>
    <property type="evidence" value="ECO:0007669"/>
    <property type="project" value="TreeGrafter"/>
</dbReference>
<evidence type="ECO:0000313" key="5">
    <source>
        <dbReference type="EMBL" id="KAK9500692.1"/>
    </source>
</evidence>
<feature type="active site" description="Charge relay system" evidence="2">
    <location>
        <position position="225"/>
    </location>
</feature>
<feature type="active site" description="Charge relay system" evidence="2">
    <location>
        <position position="392"/>
    </location>
</feature>
<keyword evidence="3" id="KW-1133">Transmembrane helix</keyword>
<protein>
    <recommendedName>
        <fullName evidence="4">AB hydrolase-1 domain-containing protein</fullName>
    </recommendedName>
</protein>
<dbReference type="GO" id="GO:0043401">
    <property type="term" value="P:steroid hormone receptor signaling pathway"/>
    <property type="evidence" value="ECO:0007669"/>
    <property type="project" value="TreeGrafter"/>
</dbReference>
<evidence type="ECO:0000259" key="4">
    <source>
        <dbReference type="Pfam" id="PF00561"/>
    </source>
</evidence>
<dbReference type="GO" id="GO:0047372">
    <property type="term" value="F:monoacylglycerol lipase activity"/>
    <property type="evidence" value="ECO:0007669"/>
    <property type="project" value="TreeGrafter"/>
</dbReference>
<keyword evidence="3" id="KW-0472">Membrane</keyword>
<sequence length="432" mass="49257">MKILVNTLQAVFRDYIVADKFLIHRENYKEMTAALLAVIGILLWIILRVLNLTTQPQKPRIYCKDKEFLAHLIKWVPTLQIEYIPTRLWGFNGHLQTIVHSIIGRVKCPLPIGERVEVLLNDGSTLTYDVYQPLGNVGKLKGDITVIIVPGICNTSESVYVRTFVHYAQYHGYRCAVLNHIGALASVPLTSSRIFTYGHTDDLNEMILSVIRRYPSTKLICVGYSMGGNIVTKYLGEYQSKKSINIIGGVSICQGYDIIRGTKWLLQWQNFRRIYLYAMTEAMKAIILKHRNKLMSENAKLMYNICEKDVISAATLPELDEAYTRKVYNYKSLPEMYHRSSSINYLKGITDPMIFINTCDDPLIHESLLPPIREFASTHDKVAYIEVTHGGHLGFYEGGIFYPNTTTWLDNTLIELIESFSALHSKDKASIC</sequence>
<dbReference type="GO" id="GO:0048240">
    <property type="term" value="P:sperm capacitation"/>
    <property type="evidence" value="ECO:0007669"/>
    <property type="project" value="TreeGrafter"/>
</dbReference>
<dbReference type="GO" id="GO:0046464">
    <property type="term" value="P:acylglycerol catabolic process"/>
    <property type="evidence" value="ECO:0007669"/>
    <property type="project" value="TreeGrafter"/>
</dbReference>
<dbReference type="PANTHER" id="PTHR10794">
    <property type="entry name" value="ABHYDROLASE DOMAIN-CONTAINING PROTEIN"/>
    <property type="match status" value="1"/>
</dbReference>
<dbReference type="Gene3D" id="3.40.50.1820">
    <property type="entry name" value="alpha/beta hydrolase"/>
    <property type="match status" value="1"/>
</dbReference>
<dbReference type="GO" id="GO:0097524">
    <property type="term" value="C:sperm plasma membrane"/>
    <property type="evidence" value="ECO:0007669"/>
    <property type="project" value="TreeGrafter"/>
</dbReference>
<accession>A0AAW1CQU2</accession>
<dbReference type="InterPro" id="IPR000073">
    <property type="entry name" value="AB_hydrolase_1"/>
</dbReference>
<dbReference type="InterPro" id="IPR012020">
    <property type="entry name" value="ABHD4"/>
</dbReference>
<feature type="transmembrane region" description="Helical" evidence="3">
    <location>
        <begin position="31"/>
        <end position="50"/>
    </location>
</feature>
<dbReference type="GO" id="GO:0036126">
    <property type="term" value="C:sperm flagellum"/>
    <property type="evidence" value="ECO:0007669"/>
    <property type="project" value="TreeGrafter"/>
</dbReference>
<reference evidence="5 6" key="1">
    <citation type="submission" date="2022-12" db="EMBL/GenBank/DDBJ databases">
        <title>Chromosome-level genome assembly of true bugs.</title>
        <authorList>
            <person name="Ma L."/>
            <person name="Li H."/>
        </authorList>
    </citation>
    <scope>NUCLEOTIDE SEQUENCE [LARGE SCALE GENOMIC DNA]</scope>
    <source>
        <strain evidence="5">Lab_2022b</strain>
    </source>
</reference>
<dbReference type="Pfam" id="PF00561">
    <property type="entry name" value="Abhydrolase_1"/>
    <property type="match status" value="1"/>
</dbReference>
<dbReference type="InterPro" id="IPR029058">
    <property type="entry name" value="AB_hydrolase_fold"/>
</dbReference>
<dbReference type="PIRSF" id="PIRSF005211">
    <property type="entry name" value="Ab_hydro_YheT"/>
    <property type="match status" value="1"/>
</dbReference>
<keyword evidence="6" id="KW-1185">Reference proteome</keyword>
<dbReference type="SUPFAM" id="SSF53474">
    <property type="entry name" value="alpha/beta-Hydrolases"/>
    <property type="match status" value="1"/>
</dbReference>
<evidence type="ECO:0000313" key="6">
    <source>
        <dbReference type="Proteomes" id="UP001461498"/>
    </source>
</evidence>
<dbReference type="EMBL" id="JAPXFL010000010">
    <property type="protein sequence ID" value="KAK9500692.1"/>
    <property type="molecule type" value="Genomic_DNA"/>
</dbReference>
<dbReference type="PANTHER" id="PTHR10794:SF45">
    <property type="entry name" value="MONOACYLGLYCEROL LIPASE ABHD2"/>
    <property type="match status" value="1"/>
</dbReference>
<feature type="active site" description="Charge relay system" evidence="2">
    <location>
        <position position="361"/>
    </location>
</feature>
<proteinExistence type="inferred from homology"/>
<comment type="caution">
    <text evidence="5">The sequence shown here is derived from an EMBL/GenBank/DDBJ whole genome shotgun (WGS) entry which is preliminary data.</text>
</comment>
<gene>
    <name evidence="5" type="ORF">O3M35_001911</name>
</gene>
<dbReference type="GO" id="GO:0008126">
    <property type="term" value="F:acetylesterase activity"/>
    <property type="evidence" value="ECO:0007669"/>
    <property type="project" value="TreeGrafter"/>
</dbReference>
<evidence type="ECO:0000256" key="3">
    <source>
        <dbReference type="SAM" id="Phobius"/>
    </source>
</evidence>
<name>A0AAW1CQU2_9HEMI</name>
<dbReference type="GO" id="GO:0051793">
    <property type="term" value="P:medium-chain fatty acid catabolic process"/>
    <property type="evidence" value="ECO:0007669"/>
    <property type="project" value="TreeGrafter"/>
</dbReference>
<evidence type="ECO:0000256" key="2">
    <source>
        <dbReference type="PIRSR" id="PIRSR005211-1"/>
    </source>
</evidence>
<organism evidence="5 6">
    <name type="scientific">Rhynocoris fuscipes</name>
    <dbReference type="NCBI Taxonomy" id="488301"/>
    <lineage>
        <taxon>Eukaryota</taxon>
        <taxon>Metazoa</taxon>
        <taxon>Ecdysozoa</taxon>
        <taxon>Arthropoda</taxon>
        <taxon>Hexapoda</taxon>
        <taxon>Insecta</taxon>
        <taxon>Pterygota</taxon>
        <taxon>Neoptera</taxon>
        <taxon>Paraneoptera</taxon>
        <taxon>Hemiptera</taxon>
        <taxon>Heteroptera</taxon>
        <taxon>Panheteroptera</taxon>
        <taxon>Cimicomorpha</taxon>
        <taxon>Reduviidae</taxon>
        <taxon>Harpactorinae</taxon>
        <taxon>Harpactorini</taxon>
        <taxon>Rhynocoris</taxon>
    </lineage>
</organism>
<dbReference type="FunFam" id="3.40.50.1820:FF:000208">
    <property type="entry name" value="Adenosine deaminase CECR1-A"/>
    <property type="match status" value="1"/>
</dbReference>
<dbReference type="Proteomes" id="UP001461498">
    <property type="component" value="Unassembled WGS sequence"/>
</dbReference>
<feature type="domain" description="AB hydrolase-1" evidence="4">
    <location>
        <begin position="145"/>
        <end position="398"/>
    </location>
</feature>
<comment type="similarity">
    <text evidence="1">Belongs to the AB hydrolase superfamily. AB hydrolase 4 family.</text>
</comment>
<dbReference type="AlphaFoldDB" id="A0AAW1CQU2"/>
<evidence type="ECO:0000256" key="1">
    <source>
        <dbReference type="ARBA" id="ARBA00010884"/>
    </source>
</evidence>
<dbReference type="InterPro" id="IPR050960">
    <property type="entry name" value="AB_hydrolase_4_sf"/>
</dbReference>
<keyword evidence="3" id="KW-0812">Transmembrane</keyword>